<organism evidence="2 3">
    <name type="scientific">Adiantum capillus-veneris</name>
    <name type="common">Maidenhair fern</name>
    <dbReference type="NCBI Taxonomy" id="13818"/>
    <lineage>
        <taxon>Eukaryota</taxon>
        <taxon>Viridiplantae</taxon>
        <taxon>Streptophyta</taxon>
        <taxon>Embryophyta</taxon>
        <taxon>Tracheophyta</taxon>
        <taxon>Polypodiopsida</taxon>
        <taxon>Polypodiidae</taxon>
        <taxon>Polypodiales</taxon>
        <taxon>Pteridineae</taxon>
        <taxon>Pteridaceae</taxon>
        <taxon>Vittarioideae</taxon>
        <taxon>Adiantum</taxon>
    </lineage>
</organism>
<evidence type="ECO:0000313" key="2">
    <source>
        <dbReference type="EMBL" id="KAI5073930.1"/>
    </source>
</evidence>
<keyword evidence="3" id="KW-1185">Reference proteome</keyword>
<dbReference type="AlphaFoldDB" id="A0A9D4ZI58"/>
<name>A0A9D4ZI58_ADICA</name>
<protein>
    <submittedName>
        <fullName evidence="2">Uncharacterized protein</fullName>
    </submittedName>
</protein>
<accession>A0A9D4ZI58</accession>
<proteinExistence type="predicted"/>
<dbReference type="EMBL" id="JABFUD020000011">
    <property type="protein sequence ID" value="KAI5073930.1"/>
    <property type="molecule type" value="Genomic_DNA"/>
</dbReference>
<sequence>MEPSAMIPLVGKRWDGGNGTTPDTQSSCLSIAQGNSTHPYPHRFTTHTHFFANFQCTGSPTSIPDHTHSHWLMHIQTNLQSLIHLAHSLSPPLSLHTHTHTISPEPLLPRTRHTRRDEVYDHNRAIKNPIDKLCINIKTPSTVAASAK</sequence>
<reference evidence="2" key="1">
    <citation type="submission" date="2021-01" db="EMBL/GenBank/DDBJ databases">
        <title>Adiantum capillus-veneris genome.</title>
        <authorList>
            <person name="Fang Y."/>
            <person name="Liao Q."/>
        </authorList>
    </citation>
    <scope>NUCLEOTIDE SEQUENCE</scope>
    <source>
        <strain evidence="2">H3</strain>
        <tissue evidence="2">Leaf</tissue>
    </source>
</reference>
<evidence type="ECO:0000313" key="3">
    <source>
        <dbReference type="Proteomes" id="UP000886520"/>
    </source>
</evidence>
<feature type="region of interest" description="Disordered" evidence="1">
    <location>
        <begin position="1"/>
        <end position="24"/>
    </location>
</feature>
<comment type="caution">
    <text evidence="2">The sequence shown here is derived from an EMBL/GenBank/DDBJ whole genome shotgun (WGS) entry which is preliminary data.</text>
</comment>
<evidence type="ECO:0000256" key="1">
    <source>
        <dbReference type="SAM" id="MobiDB-lite"/>
    </source>
</evidence>
<dbReference type="Proteomes" id="UP000886520">
    <property type="component" value="Chromosome 11"/>
</dbReference>
<gene>
    <name evidence="2" type="ORF">GOP47_0011943</name>
</gene>